<sequence>MAASILSFLYGTYDSLLFKQSYLSRRFPDLDFDAVLTKPQEFGIQRSQLMIRDTMARHFGEDLPTVMLLFPLVYMVSINDRIYRSAEPEVTRQLRLKYNLKWEDQL</sequence>
<dbReference type="EMBL" id="VSSQ01073681">
    <property type="protein sequence ID" value="MPN24737.1"/>
    <property type="molecule type" value="Genomic_DNA"/>
</dbReference>
<name>A0A645GCV9_9ZZZZ</name>
<evidence type="ECO:0000313" key="1">
    <source>
        <dbReference type="EMBL" id="MPN24737.1"/>
    </source>
</evidence>
<dbReference type="AlphaFoldDB" id="A0A645GCV9"/>
<accession>A0A645GCV9</accession>
<protein>
    <submittedName>
        <fullName evidence="1">Uncharacterized protein</fullName>
    </submittedName>
</protein>
<proteinExistence type="predicted"/>
<reference evidence="1" key="1">
    <citation type="submission" date="2019-08" db="EMBL/GenBank/DDBJ databases">
        <authorList>
            <person name="Kucharzyk K."/>
            <person name="Murdoch R.W."/>
            <person name="Higgins S."/>
            <person name="Loffler F."/>
        </authorList>
    </citation>
    <scope>NUCLEOTIDE SEQUENCE</scope>
</reference>
<gene>
    <name evidence="1" type="ORF">SDC9_172139</name>
</gene>
<comment type="caution">
    <text evidence="1">The sequence shown here is derived from an EMBL/GenBank/DDBJ whole genome shotgun (WGS) entry which is preliminary data.</text>
</comment>
<organism evidence="1">
    <name type="scientific">bioreactor metagenome</name>
    <dbReference type="NCBI Taxonomy" id="1076179"/>
    <lineage>
        <taxon>unclassified sequences</taxon>
        <taxon>metagenomes</taxon>
        <taxon>ecological metagenomes</taxon>
    </lineage>
</organism>